<accession>A0A0B1SPU6</accession>
<protein>
    <submittedName>
        <fullName evidence="1">Uncharacterized protein</fullName>
    </submittedName>
</protein>
<dbReference type="Proteomes" id="UP000053660">
    <property type="component" value="Unassembled WGS sequence"/>
</dbReference>
<gene>
    <name evidence="1" type="ORF">OESDEN_15093</name>
</gene>
<keyword evidence="2" id="KW-1185">Reference proteome</keyword>
<evidence type="ECO:0000313" key="2">
    <source>
        <dbReference type="Proteomes" id="UP000053660"/>
    </source>
</evidence>
<dbReference type="AlphaFoldDB" id="A0A0B1SPU6"/>
<reference evidence="1 2" key="1">
    <citation type="submission" date="2014-03" db="EMBL/GenBank/DDBJ databases">
        <title>Draft genome of the hookworm Oesophagostomum dentatum.</title>
        <authorList>
            <person name="Mitreva M."/>
        </authorList>
    </citation>
    <scope>NUCLEOTIDE SEQUENCE [LARGE SCALE GENOMIC DNA]</scope>
    <source>
        <strain evidence="1 2">OD-Hann</strain>
    </source>
</reference>
<dbReference type="EMBL" id="KN565007">
    <property type="protein sequence ID" value="KHJ85185.1"/>
    <property type="molecule type" value="Genomic_DNA"/>
</dbReference>
<proteinExistence type="predicted"/>
<sequence>MISPSCGEMVCLQVDTLAFGRILSQTSKPEAVRWRRYREPSWNGASSDAIFYGRLYAKCLHVSKVPSSAPPVAACQTHAGAMAWTTAEISAMS</sequence>
<name>A0A0B1SPU6_OESDE</name>
<evidence type="ECO:0000313" key="1">
    <source>
        <dbReference type="EMBL" id="KHJ85185.1"/>
    </source>
</evidence>
<organism evidence="1 2">
    <name type="scientific">Oesophagostomum dentatum</name>
    <name type="common">Nodular worm</name>
    <dbReference type="NCBI Taxonomy" id="61180"/>
    <lineage>
        <taxon>Eukaryota</taxon>
        <taxon>Metazoa</taxon>
        <taxon>Ecdysozoa</taxon>
        <taxon>Nematoda</taxon>
        <taxon>Chromadorea</taxon>
        <taxon>Rhabditida</taxon>
        <taxon>Rhabditina</taxon>
        <taxon>Rhabditomorpha</taxon>
        <taxon>Strongyloidea</taxon>
        <taxon>Strongylidae</taxon>
        <taxon>Oesophagostomum</taxon>
    </lineage>
</organism>